<reference evidence="3 4" key="1">
    <citation type="journal article" date="2015" name="Genome Announc.">
        <title>Expanding the biotechnology potential of lactobacilli through comparative genomics of 213 strains and associated genera.</title>
        <authorList>
            <person name="Sun Z."/>
            <person name="Harris H.M."/>
            <person name="McCann A."/>
            <person name="Guo C."/>
            <person name="Argimon S."/>
            <person name="Zhang W."/>
            <person name="Yang X."/>
            <person name="Jeffery I.B."/>
            <person name="Cooney J.C."/>
            <person name="Kagawa T.F."/>
            <person name="Liu W."/>
            <person name="Song Y."/>
            <person name="Salvetti E."/>
            <person name="Wrobel A."/>
            <person name="Rasinkangas P."/>
            <person name="Parkhill J."/>
            <person name="Rea M.C."/>
            <person name="O'Sullivan O."/>
            <person name="Ritari J."/>
            <person name="Douillard F.P."/>
            <person name="Paul Ross R."/>
            <person name="Yang R."/>
            <person name="Briner A.E."/>
            <person name="Felis G.E."/>
            <person name="de Vos W.M."/>
            <person name="Barrangou R."/>
            <person name="Klaenhammer T.R."/>
            <person name="Caufield P.W."/>
            <person name="Cui Y."/>
            <person name="Zhang H."/>
            <person name="O'Toole P.W."/>
        </authorList>
    </citation>
    <scope>NUCLEOTIDE SEQUENCE [LARGE SCALE GENOMIC DNA]</scope>
    <source>
        <strain evidence="3 4">DSM 19519</strain>
    </source>
</reference>
<keyword evidence="4" id="KW-1185">Reference proteome</keyword>
<keyword evidence="1" id="KW-0238">DNA-binding</keyword>
<dbReference type="Pfam" id="PF01381">
    <property type="entry name" value="HTH_3"/>
    <property type="match status" value="1"/>
</dbReference>
<dbReference type="AlphaFoldDB" id="A0A0R1MMX2"/>
<dbReference type="SUPFAM" id="SSF47413">
    <property type="entry name" value="lambda repressor-like DNA-binding domains"/>
    <property type="match status" value="1"/>
</dbReference>
<dbReference type="GO" id="GO:0003677">
    <property type="term" value="F:DNA binding"/>
    <property type="evidence" value="ECO:0007669"/>
    <property type="project" value="UniProtKB-KW"/>
</dbReference>
<accession>A0A0R1MMX2</accession>
<dbReference type="InterPro" id="IPR001387">
    <property type="entry name" value="Cro/C1-type_HTH"/>
</dbReference>
<dbReference type="PANTHER" id="PTHR46558:SF3">
    <property type="entry name" value="TRANSCRIPTIONAL REGULATOR"/>
    <property type="match status" value="1"/>
</dbReference>
<dbReference type="EMBL" id="AZDX01000016">
    <property type="protein sequence ID" value="KRL06674.1"/>
    <property type="molecule type" value="Genomic_DNA"/>
</dbReference>
<evidence type="ECO:0000256" key="1">
    <source>
        <dbReference type="ARBA" id="ARBA00023125"/>
    </source>
</evidence>
<dbReference type="CDD" id="cd00093">
    <property type="entry name" value="HTH_XRE"/>
    <property type="match status" value="1"/>
</dbReference>
<protein>
    <recommendedName>
        <fullName evidence="2">HTH cro/C1-type domain-containing protein</fullName>
    </recommendedName>
</protein>
<proteinExistence type="predicted"/>
<name>A0A0R1MMX2_9LACO</name>
<dbReference type="Gene3D" id="1.10.260.40">
    <property type="entry name" value="lambda repressor-like DNA-binding domains"/>
    <property type="match status" value="1"/>
</dbReference>
<dbReference type="PANTHER" id="PTHR46558">
    <property type="entry name" value="TRACRIPTIONAL REGULATORY PROTEIN-RELATED-RELATED"/>
    <property type="match status" value="1"/>
</dbReference>
<dbReference type="InterPro" id="IPR010982">
    <property type="entry name" value="Lambda_DNA-bd_dom_sf"/>
</dbReference>
<sequence length="73" mass="8519">MFKNKVKVFRVEAGLSQKELSSSVGVTRQTMSLIEKGEYNPSISLCLRICYKLDKKLNEVFWVNKEEFEREEG</sequence>
<dbReference type="OrthoDB" id="6386941at2"/>
<evidence type="ECO:0000259" key="2">
    <source>
        <dbReference type="PROSITE" id="PS50943"/>
    </source>
</evidence>
<dbReference type="Proteomes" id="UP000051448">
    <property type="component" value="Unassembled WGS sequence"/>
</dbReference>
<evidence type="ECO:0000313" key="3">
    <source>
        <dbReference type="EMBL" id="KRL06674.1"/>
    </source>
</evidence>
<dbReference type="RefSeq" id="WP_057869585.1">
    <property type="nucleotide sequence ID" value="NZ_AZDX01000016.1"/>
</dbReference>
<feature type="domain" description="HTH cro/C1-type" evidence="2">
    <location>
        <begin position="6"/>
        <end position="60"/>
    </location>
</feature>
<evidence type="ECO:0000313" key="4">
    <source>
        <dbReference type="Proteomes" id="UP000051448"/>
    </source>
</evidence>
<dbReference type="SMART" id="SM00530">
    <property type="entry name" value="HTH_XRE"/>
    <property type="match status" value="1"/>
</dbReference>
<dbReference type="PROSITE" id="PS50943">
    <property type="entry name" value="HTH_CROC1"/>
    <property type="match status" value="1"/>
</dbReference>
<dbReference type="GeneID" id="98311068"/>
<dbReference type="PATRIC" id="fig|1423759.3.peg.497"/>
<comment type="caution">
    <text evidence="3">The sequence shown here is derived from an EMBL/GenBank/DDBJ whole genome shotgun (WGS) entry which is preliminary data.</text>
</comment>
<gene>
    <name evidence="3" type="ORF">FC92_GL000461</name>
</gene>
<organism evidence="3 4">
    <name type="scientific">Liquorilactobacillus hordei DSM 19519</name>
    <dbReference type="NCBI Taxonomy" id="1423759"/>
    <lineage>
        <taxon>Bacteria</taxon>
        <taxon>Bacillati</taxon>
        <taxon>Bacillota</taxon>
        <taxon>Bacilli</taxon>
        <taxon>Lactobacillales</taxon>
        <taxon>Lactobacillaceae</taxon>
        <taxon>Liquorilactobacillus</taxon>
    </lineage>
</organism>